<keyword evidence="1" id="KW-1185">Reference proteome</keyword>
<dbReference type="InterPro" id="IPR050951">
    <property type="entry name" value="Retrovirus_Pol_polyprotein"/>
</dbReference>
<dbReference type="PANTHER" id="PTHR37984">
    <property type="entry name" value="PROTEIN CBG26694"/>
    <property type="match status" value="1"/>
</dbReference>
<dbReference type="Proteomes" id="UP000025227">
    <property type="component" value="Unplaced"/>
</dbReference>
<organism evidence="1 2">
    <name type="scientific">Haemonchus contortus</name>
    <name type="common">Barber pole worm</name>
    <dbReference type="NCBI Taxonomy" id="6289"/>
    <lineage>
        <taxon>Eukaryota</taxon>
        <taxon>Metazoa</taxon>
        <taxon>Ecdysozoa</taxon>
        <taxon>Nematoda</taxon>
        <taxon>Chromadorea</taxon>
        <taxon>Rhabditida</taxon>
        <taxon>Rhabditina</taxon>
        <taxon>Rhabditomorpha</taxon>
        <taxon>Strongyloidea</taxon>
        <taxon>Trichostrongylidae</taxon>
        <taxon>Haemonchus</taxon>
    </lineage>
</organism>
<dbReference type="Gene3D" id="3.30.70.270">
    <property type="match status" value="1"/>
</dbReference>
<sequence length="137" mass="15459">MTSPHPNCGCEKGQWIHRLSADTSKRPNRALLLRRQSLPTAEDVLTKFDGRTVFSQINFAYAYLRFEVSRRRLHQLLTINLQRRLCRCDCLPFIVNSVSGFSQQNADSMIAGFNIVAACLHAVIVTGCTLPEHNVDV</sequence>
<accession>A0A7I4Z5S6</accession>
<reference evidence="2" key="1">
    <citation type="submission" date="2020-12" db="UniProtKB">
        <authorList>
            <consortium name="WormBaseParasite"/>
        </authorList>
    </citation>
    <scope>IDENTIFICATION</scope>
    <source>
        <strain evidence="2">MHco3</strain>
    </source>
</reference>
<dbReference type="Gene3D" id="3.10.10.10">
    <property type="entry name" value="HIV Type 1 Reverse Transcriptase, subunit A, domain 1"/>
    <property type="match status" value="1"/>
</dbReference>
<dbReference type="WBParaSite" id="HCON_00177650-00001">
    <property type="protein sequence ID" value="HCON_00177650-00001"/>
    <property type="gene ID" value="HCON_00177650"/>
</dbReference>
<evidence type="ECO:0000313" key="2">
    <source>
        <dbReference type="WBParaSite" id="HCON_00177650-00001"/>
    </source>
</evidence>
<dbReference type="AlphaFoldDB" id="A0A7I4Z5S6"/>
<protein>
    <submittedName>
        <fullName evidence="2">DUF5726 domain-containing protein</fullName>
    </submittedName>
</protein>
<dbReference type="InterPro" id="IPR043128">
    <property type="entry name" value="Rev_trsase/Diguanyl_cyclase"/>
</dbReference>
<name>A0A7I4Z5S6_HAECO</name>
<dbReference type="PANTHER" id="PTHR37984:SF5">
    <property type="entry name" value="PROTEIN NYNRIN-LIKE"/>
    <property type="match status" value="1"/>
</dbReference>
<evidence type="ECO:0000313" key="1">
    <source>
        <dbReference type="Proteomes" id="UP000025227"/>
    </source>
</evidence>
<proteinExistence type="predicted"/>